<keyword evidence="7" id="KW-1133">Transmembrane helix</keyword>
<evidence type="ECO:0000256" key="2">
    <source>
        <dbReference type="ARBA" id="ARBA00022475"/>
    </source>
</evidence>
<dbReference type="Proteomes" id="UP000626244">
    <property type="component" value="Unassembled WGS sequence"/>
</dbReference>
<dbReference type="RefSeq" id="WP_158093303.1">
    <property type="nucleotide sequence ID" value="NZ_BMHB01000003.1"/>
</dbReference>
<sequence>MKNDAVKNTIKRFIQRDQNKKDNRKIKEALFSFFRKVIVKKEHEPRTEKEDGSNRKKKLVERFTLQSRLVLFTVGLITLSMSVVSLISYQKAKETTITTMNSRIEREASIMKEISQSLQYRYIGDEKGFEKAINNVVKNQMANLSQDGLKASAFFVSEETKEVKAYKANLHSDVKILDKAKKEIQKSQHGVGQTKFHEVSYTYAFEKISELKGYYAVVIDDRSFMWMLDDMKKIFMLSILICIFMTIVMTYFAVRNIIKPLEKLRDVMRVVRTGDLTIKVDTNSNIPEIVSLTKSFKSMIEQMRQMLSNIDATTVSLVTTSKELQHTAKHSFQYTKASLETMNIVKMGAEETAASSTNNSNMFLHMKDESSSVLQTMEKVMDASKNMNHSAIKGEENVAELLKSFQHIQQKCKQVAGTIHEVSGYSSQITKVVTWIRSIADQTKLLALNASIEAARAGDAGKGFAVVAREVQNLASQCSTATEDIAESVTNMNNMMSIATKEFNLLAIDTENSTETVETSRLAFNSLLTTITDINYKIEKMHTELSKLKDTIPLMEESTLHFGSISQQTLASAEEMLNTSDEQMKRMQLTFNNSQQLNTVALSLTALTKKFIVK</sequence>
<dbReference type="Gene3D" id="1.10.287.950">
    <property type="entry name" value="Methyl-accepting chemotaxis protein"/>
    <property type="match status" value="1"/>
</dbReference>
<dbReference type="Pfam" id="PF00672">
    <property type="entry name" value="HAMP"/>
    <property type="match status" value="1"/>
</dbReference>
<evidence type="ECO:0000256" key="6">
    <source>
        <dbReference type="PROSITE-ProRule" id="PRU00284"/>
    </source>
</evidence>
<evidence type="ECO:0000313" key="11">
    <source>
        <dbReference type="Proteomes" id="UP000626244"/>
    </source>
</evidence>
<feature type="domain" description="HAMP" evidence="9">
    <location>
        <begin position="255"/>
        <end position="308"/>
    </location>
</feature>
<dbReference type="GO" id="GO:0005886">
    <property type="term" value="C:plasma membrane"/>
    <property type="evidence" value="ECO:0007669"/>
    <property type="project" value="UniProtKB-SubCell"/>
</dbReference>
<evidence type="ECO:0000256" key="4">
    <source>
        <dbReference type="ARBA" id="ARBA00023224"/>
    </source>
</evidence>
<evidence type="ECO:0000256" key="7">
    <source>
        <dbReference type="SAM" id="Phobius"/>
    </source>
</evidence>
<dbReference type="InterPro" id="IPR003660">
    <property type="entry name" value="HAMP_dom"/>
</dbReference>
<dbReference type="SMART" id="SM00304">
    <property type="entry name" value="HAMP"/>
    <property type="match status" value="1"/>
</dbReference>
<organism evidence="10 11">
    <name type="scientific">Gottfriedia solisilvae</name>
    <dbReference type="NCBI Taxonomy" id="1516104"/>
    <lineage>
        <taxon>Bacteria</taxon>
        <taxon>Bacillati</taxon>
        <taxon>Bacillota</taxon>
        <taxon>Bacilli</taxon>
        <taxon>Bacillales</taxon>
        <taxon>Bacillaceae</taxon>
        <taxon>Gottfriedia</taxon>
    </lineage>
</organism>
<dbReference type="PANTHER" id="PTHR32089:SF112">
    <property type="entry name" value="LYSOZYME-LIKE PROTEIN-RELATED"/>
    <property type="match status" value="1"/>
</dbReference>
<gene>
    <name evidence="10" type="ORF">GCM10007380_37960</name>
</gene>
<dbReference type="SUPFAM" id="SSF58104">
    <property type="entry name" value="Methyl-accepting chemotaxis protein (MCP) signaling domain"/>
    <property type="match status" value="1"/>
</dbReference>
<evidence type="ECO:0000256" key="5">
    <source>
        <dbReference type="ARBA" id="ARBA00029447"/>
    </source>
</evidence>
<feature type="transmembrane region" description="Helical" evidence="7">
    <location>
        <begin position="69"/>
        <end position="89"/>
    </location>
</feature>
<keyword evidence="3 7" id="KW-0472">Membrane</keyword>
<dbReference type="Gene3D" id="6.10.340.10">
    <property type="match status" value="1"/>
</dbReference>
<dbReference type="OrthoDB" id="2010115at2"/>
<evidence type="ECO:0000313" key="10">
    <source>
        <dbReference type="EMBL" id="GGI17441.1"/>
    </source>
</evidence>
<comment type="caution">
    <text evidence="10">The sequence shown here is derived from an EMBL/GenBank/DDBJ whole genome shotgun (WGS) entry which is preliminary data.</text>
</comment>
<accession>A0A8J3AVP1</accession>
<dbReference type="InterPro" id="IPR004089">
    <property type="entry name" value="MCPsignal_dom"/>
</dbReference>
<dbReference type="EMBL" id="BMHB01000003">
    <property type="protein sequence ID" value="GGI17441.1"/>
    <property type="molecule type" value="Genomic_DNA"/>
</dbReference>
<proteinExistence type="inferred from homology"/>
<keyword evidence="11" id="KW-1185">Reference proteome</keyword>
<comment type="similarity">
    <text evidence="5">Belongs to the methyl-accepting chemotaxis (MCP) protein family.</text>
</comment>
<dbReference type="Pfam" id="PF00015">
    <property type="entry name" value="MCPsignal"/>
    <property type="match status" value="1"/>
</dbReference>
<dbReference type="SMART" id="SM00283">
    <property type="entry name" value="MA"/>
    <property type="match status" value="1"/>
</dbReference>
<dbReference type="PANTHER" id="PTHR32089">
    <property type="entry name" value="METHYL-ACCEPTING CHEMOTAXIS PROTEIN MCPB"/>
    <property type="match status" value="1"/>
</dbReference>
<evidence type="ECO:0008006" key="12">
    <source>
        <dbReference type="Google" id="ProtNLM"/>
    </source>
</evidence>
<comment type="subcellular location">
    <subcellularLocation>
        <location evidence="1">Cell membrane</location>
    </subcellularLocation>
</comment>
<keyword evidence="7" id="KW-0812">Transmembrane</keyword>
<dbReference type="AlphaFoldDB" id="A0A8J3AVP1"/>
<reference evidence="11" key="1">
    <citation type="journal article" date="2019" name="Int. J. Syst. Evol. Microbiol.">
        <title>The Global Catalogue of Microorganisms (GCM) 10K type strain sequencing project: providing services to taxonomists for standard genome sequencing and annotation.</title>
        <authorList>
            <consortium name="The Broad Institute Genomics Platform"/>
            <consortium name="The Broad Institute Genome Sequencing Center for Infectious Disease"/>
            <person name="Wu L."/>
            <person name="Ma J."/>
        </authorList>
    </citation>
    <scope>NUCLEOTIDE SEQUENCE [LARGE SCALE GENOMIC DNA]</scope>
    <source>
        <strain evidence="11">CGMCC 1.14993</strain>
    </source>
</reference>
<feature type="domain" description="Methyl-accepting transducer" evidence="8">
    <location>
        <begin position="327"/>
        <end position="577"/>
    </location>
</feature>
<dbReference type="CDD" id="cd06225">
    <property type="entry name" value="HAMP"/>
    <property type="match status" value="1"/>
</dbReference>
<feature type="transmembrane region" description="Helical" evidence="7">
    <location>
        <begin position="234"/>
        <end position="254"/>
    </location>
</feature>
<dbReference type="GO" id="GO:0007165">
    <property type="term" value="P:signal transduction"/>
    <property type="evidence" value="ECO:0007669"/>
    <property type="project" value="UniProtKB-KW"/>
</dbReference>
<evidence type="ECO:0000259" key="9">
    <source>
        <dbReference type="PROSITE" id="PS50885"/>
    </source>
</evidence>
<keyword evidence="4 6" id="KW-0807">Transducer</keyword>
<dbReference type="PROSITE" id="PS50111">
    <property type="entry name" value="CHEMOTAXIS_TRANSDUC_2"/>
    <property type="match status" value="1"/>
</dbReference>
<evidence type="ECO:0000259" key="8">
    <source>
        <dbReference type="PROSITE" id="PS50111"/>
    </source>
</evidence>
<protein>
    <recommendedName>
        <fullName evidence="12">Methyl-accepting chemotaxis protein</fullName>
    </recommendedName>
</protein>
<name>A0A8J3AVP1_9BACI</name>
<keyword evidence="2" id="KW-1003">Cell membrane</keyword>
<evidence type="ECO:0000256" key="3">
    <source>
        <dbReference type="ARBA" id="ARBA00023136"/>
    </source>
</evidence>
<evidence type="ECO:0000256" key="1">
    <source>
        <dbReference type="ARBA" id="ARBA00004236"/>
    </source>
</evidence>
<dbReference type="PROSITE" id="PS50885">
    <property type="entry name" value="HAMP"/>
    <property type="match status" value="1"/>
</dbReference>